<organism evidence="5 6">
    <name type="scientific">Draconibacterium aestuarii</name>
    <dbReference type="NCBI Taxonomy" id="2998507"/>
    <lineage>
        <taxon>Bacteria</taxon>
        <taxon>Pseudomonadati</taxon>
        <taxon>Bacteroidota</taxon>
        <taxon>Bacteroidia</taxon>
        <taxon>Marinilabiliales</taxon>
        <taxon>Prolixibacteraceae</taxon>
        <taxon>Draconibacterium</taxon>
    </lineage>
</organism>
<sequence length="193" mass="21330">MKKSIFLMIASAVLSIQSYCQSLPKVQIETNPGEIIVVIDTVNAPVTGKNFLKHVARGSYNDAVFYRVVRMDNQPNNDVKIEVIQGGIYSDEAIDKITPIRHETTTETGLKHLDGTFSMARMEPGTASTEFFICVGNQPELDFGGKRNPDGQGFAAFGQVVKGMDVVCKIQQQKDEAQMLVEKVKIMGMELLK</sequence>
<dbReference type="PANTHER" id="PTHR43246">
    <property type="entry name" value="PEPTIDYL-PROLYL CIS-TRANS ISOMERASE CYP38, CHLOROPLASTIC"/>
    <property type="match status" value="1"/>
</dbReference>
<evidence type="ECO:0000256" key="1">
    <source>
        <dbReference type="ARBA" id="ARBA00013194"/>
    </source>
</evidence>
<dbReference type="InterPro" id="IPR002130">
    <property type="entry name" value="Cyclophilin-type_PPIase_dom"/>
</dbReference>
<evidence type="ECO:0000313" key="5">
    <source>
        <dbReference type="EMBL" id="MCY1718933.1"/>
    </source>
</evidence>
<dbReference type="RefSeq" id="WP_343331272.1">
    <property type="nucleotide sequence ID" value="NZ_JAPOHD010000003.1"/>
</dbReference>
<proteinExistence type="predicted"/>
<reference evidence="5" key="1">
    <citation type="submission" date="2022-11" db="EMBL/GenBank/DDBJ databases">
        <title>Marilongibacter aestuarii gen. nov., sp. nov., isolated from tidal flat sediment.</title>
        <authorList>
            <person name="Jiayan W."/>
        </authorList>
    </citation>
    <scope>NUCLEOTIDE SEQUENCE</scope>
    <source>
        <strain evidence="5">Z1-6</strain>
    </source>
</reference>
<name>A0A9X3J439_9BACT</name>
<dbReference type="Proteomes" id="UP001145087">
    <property type="component" value="Unassembled WGS sequence"/>
</dbReference>
<dbReference type="InterPro" id="IPR044665">
    <property type="entry name" value="E_coli_cyclophilin_A-like"/>
</dbReference>
<feature type="domain" description="PPIase cyclophilin-type" evidence="4">
    <location>
        <begin position="33"/>
        <end position="191"/>
    </location>
</feature>
<keyword evidence="2" id="KW-0697">Rotamase</keyword>
<dbReference type="Gene3D" id="2.40.100.10">
    <property type="entry name" value="Cyclophilin-like"/>
    <property type="match status" value="1"/>
</dbReference>
<accession>A0A9X3J439</accession>
<dbReference type="InterPro" id="IPR029000">
    <property type="entry name" value="Cyclophilin-like_dom_sf"/>
</dbReference>
<dbReference type="EC" id="5.2.1.8" evidence="1"/>
<dbReference type="Pfam" id="PF00160">
    <property type="entry name" value="Pro_isomerase"/>
    <property type="match status" value="1"/>
</dbReference>
<dbReference type="GO" id="GO:0003755">
    <property type="term" value="F:peptidyl-prolyl cis-trans isomerase activity"/>
    <property type="evidence" value="ECO:0007669"/>
    <property type="project" value="UniProtKB-KW"/>
</dbReference>
<dbReference type="SUPFAM" id="SSF50891">
    <property type="entry name" value="Cyclophilin-like"/>
    <property type="match status" value="1"/>
</dbReference>
<evidence type="ECO:0000256" key="2">
    <source>
        <dbReference type="ARBA" id="ARBA00023110"/>
    </source>
</evidence>
<gene>
    <name evidence="5" type="ORF">OU798_01180</name>
</gene>
<keyword evidence="3 5" id="KW-0413">Isomerase</keyword>
<evidence type="ECO:0000259" key="4">
    <source>
        <dbReference type="PROSITE" id="PS50072"/>
    </source>
</evidence>
<dbReference type="AlphaFoldDB" id="A0A9X3J439"/>
<evidence type="ECO:0000313" key="6">
    <source>
        <dbReference type="Proteomes" id="UP001145087"/>
    </source>
</evidence>
<dbReference type="PROSITE" id="PS50072">
    <property type="entry name" value="CSA_PPIASE_2"/>
    <property type="match status" value="1"/>
</dbReference>
<protein>
    <recommendedName>
        <fullName evidence="1">peptidylprolyl isomerase</fullName>
        <ecNumber evidence="1">5.2.1.8</ecNumber>
    </recommendedName>
</protein>
<dbReference type="EMBL" id="JAPOHD010000003">
    <property type="protein sequence ID" value="MCY1718933.1"/>
    <property type="molecule type" value="Genomic_DNA"/>
</dbReference>
<evidence type="ECO:0000256" key="3">
    <source>
        <dbReference type="ARBA" id="ARBA00023235"/>
    </source>
</evidence>
<comment type="caution">
    <text evidence="5">The sequence shown here is derived from an EMBL/GenBank/DDBJ whole genome shotgun (WGS) entry which is preliminary data.</text>
</comment>
<keyword evidence="6" id="KW-1185">Reference proteome</keyword>